<organism evidence="4">
    <name type="scientific">Rodentolepis nana</name>
    <name type="common">Dwarf tapeworm</name>
    <name type="synonym">Hymenolepis nana</name>
    <dbReference type="NCBI Taxonomy" id="102285"/>
    <lineage>
        <taxon>Eukaryota</taxon>
        <taxon>Metazoa</taxon>
        <taxon>Spiralia</taxon>
        <taxon>Lophotrochozoa</taxon>
        <taxon>Platyhelminthes</taxon>
        <taxon>Cestoda</taxon>
        <taxon>Eucestoda</taxon>
        <taxon>Cyclophyllidea</taxon>
        <taxon>Hymenolepididae</taxon>
        <taxon>Rodentolepis</taxon>
    </lineage>
</organism>
<sequence>MENNTMLSYPDMSPPLLETIMRLTIEKVKIQRSPPQSQSPRPVNDYQSQRLTPFSRSKSNSLLRTLLIIQVGRKTSRLLSLISQPEVYQRTEQTPAHVQQPSPVQLQEKQQPKSGGKRRSSSDDEEVQSEDDSTHSFEEDSCSTVGPSLEKSPCLEEVTKIHSGQISSEESGSLSDMTNLSPKSPSSSSSNISYNENCCPGCQCCSIWLQKRQESSNFQLCEPVRQC</sequence>
<feature type="region of interest" description="Disordered" evidence="1">
    <location>
        <begin position="91"/>
        <end position="150"/>
    </location>
</feature>
<keyword evidence="3" id="KW-1185">Reference proteome</keyword>
<dbReference type="EMBL" id="UZAE01001219">
    <property type="protein sequence ID" value="VDN98345.1"/>
    <property type="molecule type" value="Genomic_DNA"/>
</dbReference>
<dbReference type="Proteomes" id="UP000278807">
    <property type="component" value="Unassembled WGS sequence"/>
</dbReference>
<accession>A0A0R3T5Z9</accession>
<reference evidence="4" key="1">
    <citation type="submission" date="2017-02" db="UniProtKB">
        <authorList>
            <consortium name="WormBaseParasite"/>
        </authorList>
    </citation>
    <scope>IDENTIFICATION</scope>
</reference>
<evidence type="ECO:0000313" key="3">
    <source>
        <dbReference type="Proteomes" id="UP000278807"/>
    </source>
</evidence>
<feature type="compositionally biased region" description="Polar residues" evidence="1">
    <location>
        <begin position="91"/>
        <end position="113"/>
    </location>
</feature>
<feature type="region of interest" description="Disordered" evidence="1">
    <location>
        <begin position="162"/>
        <end position="188"/>
    </location>
</feature>
<dbReference type="AlphaFoldDB" id="A0A0R3T5Z9"/>
<dbReference type="OrthoDB" id="6277242at2759"/>
<feature type="compositionally biased region" description="Polar residues" evidence="1">
    <location>
        <begin position="162"/>
        <end position="180"/>
    </location>
</feature>
<dbReference type="WBParaSite" id="HNAJ_0000248701-mRNA-1">
    <property type="protein sequence ID" value="HNAJ_0000248701-mRNA-1"/>
    <property type="gene ID" value="HNAJ_0000248701"/>
</dbReference>
<evidence type="ECO:0000313" key="2">
    <source>
        <dbReference type="EMBL" id="VDN98345.1"/>
    </source>
</evidence>
<protein>
    <submittedName>
        <fullName evidence="4">ORF3</fullName>
    </submittedName>
</protein>
<evidence type="ECO:0000256" key="1">
    <source>
        <dbReference type="SAM" id="MobiDB-lite"/>
    </source>
</evidence>
<name>A0A0R3T5Z9_RODNA</name>
<feature type="compositionally biased region" description="Low complexity" evidence="1">
    <location>
        <begin position="31"/>
        <end position="42"/>
    </location>
</feature>
<feature type="region of interest" description="Disordered" evidence="1">
    <location>
        <begin position="31"/>
        <end position="52"/>
    </location>
</feature>
<proteinExistence type="predicted"/>
<gene>
    <name evidence="2" type="ORF">HNAJ_LOCUS2486</name>
</gene>
<reference evidence="2 3" key="2">
    <citation type="submission" date="2018-11" db="EMBL/GenBank/DDBJ databases">
        <authorList>
            <consortium name="Pathogen Informatics"/>
        </authorList>
    </citation>
    <scope>NUCLEOTIDE SEQUENCE [LARGE SCALE GENOMIC DNA]</scope>
</reference>
<evidence type="ECO:0000313" key="4">
    <source>
        <dbReference type="WBParaSite" id="HNAJ_0000248701-mRNA-1"/>
    </source>
</evidence>